<dbReference type="AlphaFoldDB" id="A0A7W9W8G7"/>
<evidence type="ECO:0000313" key="2">
    <source>
        <dbReference type="Proteomes" id="UP000520814"/>
    </source>
</evidence>
<keyword evidence="2" id="KW-1185">Reference proteome</keyword>
<organism evidence="1 2">
    <name type="scientific">Armatimonas rosea</name>
    <dbReference type="NCBI Taxonomy" id="685828"/>
    <lineage>
        <taxon>Bacteria</taxon>
        <taxon>Bacillati</taxon>
        <taxon>Armatimonadota</taxon>
        <taxon>Armatimonadia</taxon>
        <taxon>Armatimonadales</taxon>
        <taxon>Armatimonadaceae</taxon>
        <taxon>Armatimonas</taxon>
    </lineage>
</organism>
<accession>A0A7W9W8G7</accession>
<dbReference type="Proteomes" id="UP000520814">
    <property type="component" value="Unassembled WGS sequence"/>
</dbReference>
<comment type="caution">
    <text evidence="1">The sequence shown here is derived from an EMBL/GenBank/DDBJ whole genome shotgun (WGS) entry which is preliminary data.</text>
</comment>
<proteinExistence type="predicted"/>
<evidence type="ECO:0000313" key="1">
    <source>
        <dbReference type="EMBL" id="MBB6053539.1"/>
    </source>
</evidence>
<name>A0A7W9W8G7_ARMRO</name>
<dbReference type="EMBL" id="JACHGW010000007">
    <property type="protein sequence ID" value="MBB6053539.1"/>
    <property type="molecule type" value="Genomic_DNA"/>
</dbReference>
<reference evidence="1 2" key="1">
    <citation type="submission" date="2020-08" db="EMBL/GenBank/DDBJ databases">
        <title>Genomic Encyclopedia of Type Strains, Phase IV (KMG-IV): sequencing the most valuable type-strain genomes for metagenomic binning, comparative biology and taxonomic classification.</title>
        <authorList>
            <person name="Goeker M."/>
        </authorList>
    </citation>
    <scope>NUCLEOTIDE SEQUENCE [LARGE SCALE GENOMIC DNA]</scope>
    <source>
        <strain evidence="1 2">DSM 23562</strain>
    </source>
</reference>
<dbReference type="RefSeq" id="WP_184203628.1">
    <property type="nucleotide sequence ID" value="NZ_JACHGW010000007.1"/>
</dbReference>
<sequence>MFEKATRLKLRFETTKGLLSVEDLWELPLTSPTSKVNLDEIARGLHHKVTTQTEVSFVNPTAKSAAAEKDQLALDIVKHVIGVRLAENEAAAKARANAEQKKKILEILDEKDTESLKGKSTEELRAMVAGL</sequence>
<protein>
    <submittedName>
        <fullName evidence="1">Uncharacterized protein</fullName>
    </submittedName>
</protein>
<gene>
    <name evidence="1" type="ORF">HNQ39_005374</name>
</gene>